<gene>
    <name evidence="2" type="ORF">FHS77_000286</name>
</gene>
<reference evidence="2 3" key="1">
    <citation type="submission" date="2020-08" db="EMBL/GenBank/DDBJ databases">
        <title>Genomic Encyclopedia of Type Strains, Phase IV (KMG-IV): sequencing the most valuable type-strain genomes for metagenomic binning, comparative biology and taxonomic classification.</title>
        <authorList>
            <person name="Goeker M."/>
        </authorList>
    </citation>
    <scope>NUCLEOTIDE SEQUENCE [LARGE SCALE GENOMIC DNA]</scope>
    <source>
        <strain evidence="2 3">DSM 22336</strain>
    </source>
</reference>
<dbReference type="Gene3D" id="3.40.50.300">
    <property type="entry name" value="P-loop containing nucleotide triphosphate hydrolases"/>
    <property type="match status" value="1"/>
</dbReference>
<name>A0A841M0X7_9HYPH</name>
<keyword evidence="3" id="KW-1185">Reference proteome</keyword>
<comment type="caution">
    <text evidence="2">The sequence shown here is derived from an EMBL/GenBank/DDBJ whole genome shotgun (WGS) entry which is preliminary data.</text>
</comment>
<evidence type="ECO:0000259" key="1">
    <source>
        <dbReference type="Pfam" id="PF13521"/>
    </source>
</evidence>
<dbReference type="InterPro" id="IPR038727">
    <property type="entry name" value="NadR/Ttd14_AAA_dom"/>
</dbReference>
<protein>
    <submittedName>
        <fullName evidence="2">Putative ATPase</fullName>
    </submittedName>
</protein>
<dbReference type="Proteomes" id="UP000555393">
    <property type="component" value="Unassembled WGS sequence"/>
</dbReference>
<dbReference type="AlphaFoldDB" id="A0A841M0X7"/>
<sequence>MAEKDELPVFFDRGVPDIIGYLHLSGLTIPQHILRAAEHYRYNRKVFILPPWQEIYVQDAERKQNFDVAVSTYQAMVRTYTDLSYELIEVPTGTIESRTRFILNQTAAIFGAF</sequence>
<accession>A0A841M0X7</accession>
<proteinExistence type="predicted"/>
<feature type="domain" description="NadR/Ttd14 AAA" evidence="1">
    <location>
        <begin position="5"/>
        <end position="98"/>
    </location>
</feature>
<evidence type="ECO:0000313" key="2">
    <source>
        <dbReference type="EMBL" id="MBB6259778.1"/>
    </source>
</evidence>
<dbReference type="EMBL" id="JACIIU010000001">
    <property type="protein sequence ID" value="MBB6259778.1"/>
    <property type="molecule type" value="Genomic_DNA"/>
</dbReference>
<dbReference type="InterPro" id="IPR027417">
    <property type="entry name" value="P-loop_NTPase"/>
</dbReference>
<dbReference type="Pfam" id="PF13521">
    <property type="entry name" value="AAA_28"/>
    <property type="match status" value="1"/>
</dbReference>
<organism evidence="2 3">
    <name type="scientific">Paenochrobactrum gallinarii</name>
    <dbReference type="NCBI Taxonomy" id="643673"/>
    <lineage>
        <taxon>Bacteria</taxon>
        <taxon>Pseudomonadati</taxon>
        <taxon>Pseudomonadota</taxon>
        <taxon>Alphaproteobacteria</taxon>
        <taxon>Hyphomicrobiales</taxon>
        <taxon>Brucellaceae</taxon>
        <taxon>Paenochrobactrum</taxon>
    </lineage>
</organism>
<evidence type="ECO:0000313" key="3">
    <source>
        <dbReference type="Proteomes" id="UP000555393"/>
    </source>
</evidence>
<dbReference type="SUPFAM" id="SSF52540">
    <property type="entry name" value="P-loop containing nucleoside triphosphate hydrolases"/>
    <property type="match status" value="1"/>
</dbReference>